<gene>
    <name evidence="4" type="ORF">HELGO_WM8903</name>
</gene>
<feature type="transmembrane region" description="Helical" evidence="1">
    <location>
        <begin position="214"/>
        <end position="236"/>
    </location>
</feature>
<organism evidence="4">
    <name type="scientific">uncultured Sulfurovum sp</name>
    <dbReference type="NCBI Taxonomy" id="269237"/>
    <lineage>
        <taxon>Bacteria</taxon>
        <taxon>Pseudomonadati</taxon>
        <taxon>Campylobacterota</taxon>
        <taxon>Epsilonproteobacteria</taxon>
        <taxon>Campylobacterales</taxon>
        <taxon>Sulfurovaceae</taxon>
        <taxon>Sulfurovum</taxon>
        <taxon>environmental samples</taxon>
    </lineage>
</organism>
<dbReference type="InterPro" id="IPR045851">
    <property type="entry name" value="AMP-bd_C_sf"/>
</dbReference>
<evidence type="ECO:0000259" key="3">
    <source>
        <dbReference type="Pfam" id="PF13193"/>
    </source>
</evidence>
<dbReference type="InterPro" id="IPR042099">
    <property type="entry name" value="ANL_N_sf"/>
</dbReference>
<dbReference type="NCBIfam" id="NF004837">
    <property type="entry name" value="PRK06187.1"/>
    <property type="match status" value="1"/>
</dbReference>
<proteinExistence type="predicted"/>
<reference evidence="4" key="1">
    <citation type="submission" date="2020-01" db="EMBL/GenBank/DDBJ databases">
        <authorList>
            <person name="Meier V. D."/>
            <person name="Meier V D."/>
        </authorList>
    </citation>
    <scope>NUCLEOTIDE SEQUENCE</scope>
    <source>
        <strain evidence="4">HLG_WM_MAG_04</strain>
    </source>
</reference>
<evidence type="ECO:0000256" key="1">
    <source>
        <dbReference type="SAM" id="Phobius"/>
    </source>
</evidence>
<evidence type="ECO:0000313" key="4">
    <source>
        <dbReference type="EMBL" id="CAA6819739.1"/>
    </source>
</evidence>
<dbReference type="SUPFAM" id="SSF56801">
    <property type="entry name" value="Acetyl-CoA synthetase-like"/>
    <property type="match status" value="1"/>
</dbReference>
<keyword evidence="1" id="KW-1133">Transmembrane helix</keyword>
<dbReference type="Gene3D" id="3.30.300.30">
    <property type="match status" value="1"/>
</dbReference>
<keyword evidence="1" id="KW-0812">Transmembrane</keyword>
<dbReference type="GO" id="GO:0016405">
    <property type="term" value="F:CoA-ligase activity"/>
    <property type="evidence" value="ECO:0007669"/>
    <property type="project" value="TreeGrafter"/>
</dbReference>
<accession>A0A6S6TZ09</accession>
<name>A0A6S6TZ09_9BACT</name>
<dbReference type="Pfam" id="PF00501">
    <property type="entry name" value="AMP-binding"/>
    <property type="match status" value="1"/>
</dbReference>
<feature type="domain" description="AMP-binding enzyme C-terminal" evidence="3">
    <location>
        <begin position="431"/>
        <end position="507"/>
    </location>
</feature>
<dbReference type="InterPro" id="IPR000873">
    <property type="entry name" value="AMP-dep_synth/lig_dom"/>
</dbReference>
<dbReference type="PROSITE" id="PS00455">
    <property type="entry name" value="AMP_BINDING"/>
    <property type="match status" value="1"/>
</dbReference>
<keyword evidence="4" id="KW-0436">Ligase</keyword>
<protein>
    <submittedName>
        <fullName evidence="4">Long-chain fatty acid--CoA ligase</fullName>
    </submittedName>
</protein>
<dbReference type="Pfam" id="PF13193">
    <property type="entry name" value="AMP-binding_C"/>
    <property type="match status" value="1"/>
</dbReference>
<dbReference type="Gene3D" id="3.40.50.12780">
    <property type="entry name" value="N-terminal domain of ligase-like"/>
    <property type="match status" value="1"/>
</dbReference>
<feature type="domain" description="AMP-dependent synthetase/ligase" evidence="2">
    <location>
        <begin position="22"/>
        <end position="381"/>
    </location>
</feature>
<dbReference type="EMBL" id="CACVAX010000056">
    <property type="protein sequence ID" value="CAA6819739.1"/>
    <property type="molecule type" value="Genomic_DNA"/>
</dbReference>
<dbReference type="InterPro" id="IPR020845">
    <property type="entry name" value="AMP-binding_CS"/>
</dbReference>
<evidence type="ECO:0000259" key="2">
    <source>
        <dbReference type="Pfam" id="PF00501"/>
    </source>
</evidence>
<sequence length="518" mass="57461">MWATPFKMEYLFTGFYDLILTQSKRRGNKTALFVGDEKVSYAKIRERADVLAAYLSSRGIKQGDKVALFMRNSAEFIYAIFAISKLGAVSVPINTFLKEGELAYILEDSGAKALFSSVIYDQVVSSNEVQSLLAFTIWEGGYAGNSLDHLSFEEVFSFPESVEAVFVNIDALATIIYTSGTTGKPKGAMLSARNIFSNAHGGGLHVNASSKDRIVVFLPMFHSFTFAIGVIMPLYLGASAVIVKSLKPFSNIFKQVLIKRVTIFLGIPDVYNALVKAKLPWYFMWFNKVRIFVSGAAALQAKTLEGMQQKFKRSTLLEGYGLSEASPAVSINPIEKQKPKSVGTALYGYEIKIVDENMLELVRGEVGDIIVKGENVMLGYLNRPEVTDETIIKGWLLTGDMGYMDEEDFLYIVDRKKDLVISKGINIYPRELEEVIDGFKGVAVSAVIGIPDEKSGEIPIAYIELEEGVEHIELGELKKHLRANLANFKIPKQVHIIDSLPKNATGKVLKRALKEEHL</sequence>
<dbReference type="InterPro" id="IPR025110">
    <property type="entry name" value="AMP-bd_C"/>
</dbReference>
<dbReference type="AlphaFoldDB" id="A0A6S6TZ09"/>
<keyword evidence="1" id="KW-0472">Membrane</keyword>
<dbReference type="PANTHER" id="PTHR24096">
    <property type="entry name" value="LONG-CHAIN-FATTY-ACID--COA LIGASE"/>
    <property type="match status" value="1"/>
</dbReference>